<keyword evidence="2" id="KW-1185">Reference proteome</keyword>
<reference evidence="1 2" key="1">
    <citation type="journal article" date="2018" name="Nat. Ecol. Evol.">
        <title>Pezizomycetes genomes reveal the molecular basis of ectomycorrhizal truffle lifestyle.</title>
        <authorList>
            <person name="Murat C."/>
            <person name="Payen T."/>
            <person name="Noel B."/>
            <person name="Kuo A."/>
            <person name="Morin E."/>
            <person name="Chen J."/>
            <person name="Kohler A."/>
            <person name="Krizsan K."/>
            <person name="Balestrini R."/>
            <person name="Da Silva C."/>
            <person name="Montanini B."/>
            <person name="Hainaut M."/>
            <person name="Levati E."/>
            <person name="Barry K.W."/>
            <person name="Belfiori B."/>
            <person name="Cichocki N."/>
            <person name="Clum A."/>
            <person name="Dockter R.B."/>
            <person name="Fauchery L."/>
            <person name="Guy J."/>
            <person name="Iotti M."/>
            <person name="Le Tacon F."/>
            <person name="Lindquist E.A."/>
            <person name="Lipzen A."/>
            <person name="Malagnac F."/>
            <person name="Mello A."/>
            <person name="Molinier V."/>
            <person name="Miyauchi S."/>
            <person name="Poulain J."/>
            <person name="Riccioni C."/>
            <person name="Rubini A."/>
            <person name="Sitrit Y."/>
            <person name="Splivallo R."/>
            <person name="Traeger S."/>
            <person name="Wang M."/>
            <person name="Zifcakova L."/>
            <person name="Wipf D."/>
            <person name="Zambonelli A."/>
            <person name="Paolocci F."/>
            <person name="Nowrousian M."/>
            <person name="Ottonello S."/>
            <person name="Baldrian P."/>
            <person name="Spatafora J.W."/>
            <person name="Henrissat B."/>
            <person name="Nagy L.G."/>
            <person name="Aury J.M."/>
            <person name="Wincker P."/>
            <person name="Grigoriev I.V."/>
            <person name="Bonfante P."/>
            <person name="Martin F.M."/>
        </authorList>
    </citation>
    <scope>NUCLEOTIDE SEQUENCE [LARGE SCALE GENOMIC DNA]</scope>
    <source>
        <strain evidence="1 2">RN42</strain>
    </source>
</reference>
<evidence type="ECO:0000313" key="2">
    <source>
        <dbReference type="Proteomes" id="UP000275078"/>
    </source>
</evidence>
<accession>A0A3N4HS69</accession>
<evidence type="ECO:0000313" key="1">
    <source>
        <dbReference type="EMBL" id="RPA75338.1"/>
    </source>
</evidence>
<dbReference type="EMBL" id="ML119766">
    <property type="protein sequence ID" value="RPA75338.1"/>
    <property type="molecule type" value="Genomic_DNA"/>
</dbReference>
<organism evidence="1 2">
    <name type="scientific">Ascobolus immersus RN42</name>
    <dbReference type="NCBI Taxonomy" id="1160509"/>
    <lineage>
        <taxon>Eukaryota</taxon>
        <taxon>Fungi</taxon>
        <taxon>Dikarya</taxon>
        <taxon>Ascomycota</taxon>
        <taxon>Pezizomycotina</taxon>
        <taxon>Pezizomycetes</taxon>
        <taxon>Pezizales</taxon>
        <taxon>Ascobolaceae</taxon>
        <taxon>Ascobolus</taxon>
    </lineage>
</organism>
<name>A0A3N4HS69_ASCIM</name>
<proteinExistence type="predicted"/>
<dbReference type="Proteomes" id="UP000275078">
    <property type="component" value="Unassembled WGS sequence"/>
</dbReference>
<protein>
    <submittedName>
        <fullName evidence="1">Uncharacterized protein</fullName>
    </submittedName>
</protein>
<gene>
    <name evidence="1" type="ORF">BJ508DRAFT_22496</name>
</gene>
<sequence length="247" mass="28051">MTTPTPAATATTATAAVSANAPWESLNQRVDVDGRHADLWKDPITEIVYALPADRNITRQTILEDQALWVRLPPNDAIQWAECSLYQPHLKDIPYFRFGVEPAIALLTRLALYLCRDDTIPAYSYRYEGDNQWVVPLRDAEFRQRFSKVALNAETNLIRPHPDGHGNEHRMEVFELYTDPNQSGTKATKESLLAWKRLEATWEEVRNSESIIISSSGLGCGRTRKKMKLTRTAQISGRSQAIPRMTR</sequence>
<dbReference type="AlphaFoldDB" id="A0A3N4HS69"/>